<comment type="caution">
    <text evidence="1">The sequence shown here is derived from an EMBL/GenBank/DDBJ whole genome shotgun (WGS) entry which is preliminary data.</text>
</comment>
<dbReference type="AlphaFoldDB" id="A0A9W6IJF3"/>
<organism evidence="1 2">
    <name type="scientific">Maricaulis virginensis</name>
    <dbReference type="NCBI Taxonomy" id="144022"/>
    <lineage>
        <taxon>Bacteria</taxon>
        <taxon>Pseudomonadati</taxon>
        <taxon>Pseudomonadota</taxon>
        <taxon>Alphaproteobacteria</taxon>
        <taxon>Maricaulales</taxon>
        <taxon>Maricaulaceae</taxon>
        <taxon>Maricaulis</taxon>
    </lineage>
</organism>
<protein>
    <recommendedName>
        <fullName evidence="3">CAAX protease self-immunity</fullName>
    </recommendedName>
</protein>
<gene>
    <name evidence="1" type="ORF">GCM10017621_08410</name>
</gene>
<reference evidence="1" key="2">
    <citation type="submission" date="2023-01" db="EMBL/GenBank/DDBJ databases">
        <authorList>
            <person name="Sun Q."/>
            <person name="Evtushenko L."/>
        </authorList>
    </citation>
    <scope>NUCLEOTIDE SEQUENCE</scope>
    <source>
        <strain evidence="1">VKM B-1513</strain>
    </source>
</reference>
<evidence type="ECO:0000313" key="1">
    <source>
        <dbReference type="EMBL" id="GLK51333.1"/>
    </source>
</evidence>
<proteinExistence type="predicted"/>
<accession>A0A9W6IJF3</accession>
<sequence length="66" mass="7239">MMTGMIGVVLGTLYLVFKRNLWPLILAHALVDRWPSPRCISIWISRSKTSGGLAPRKDAGSYGHAA</sequence>
<dbReference type="EMBL" id="BSFE01000002">
    <property type="protein sequence ID" value="GLK51333.1"/>
    <property type="molecule type" value="Genomic_DNA"/>
</dbReference>
<evidence type="ECO:0008006" key="3">
    <source>
        <dbReference type="Google" id="ProtNLM"/>
    </source>
</evidence>
<keyword evidence="2" id="KW-1185">Reference proteome</keyword>
<dbReference type="Proteomes" id="UP001143486">
    <property type="component" value="Unassembled WGS sequence"/>
</dbReference>
<evidence type="ECO:0000313" key="2">
    <source>
        <dbReference type="Proteomes" id="UP001143486"/>
    </source>
</evidence>
<reference evidence="1" key="1">
    <citation type="journal article" date="2014" name="Int. J. Syst. Evol. Microbiol.">
        <title>Complete genome sequence of Corynebacterium casei LMG S-19264T (=DSM 44701T), isolated from a smear-ripened cheese.</title>
        <authorList>
            <consortium name="US DOE Joint Genome Institute (JGI-PGF)"/>
            <person name="Walter F."/>
            <person name="Albersmeier A."/>
            <person name="Kalinowski J."/>
            <person name="Ruckert C."/>
        </authorList>
    </citation>
    <scope>NUCLEOTIDE SEQUENCE</scope>
    <source>
        <strain evidence="1">VKM B-1513</strain>
    </source>
</reference>
<name>A0A9W6IJF3_9PROT</name>